<reference evidence="8" key="1">
    <citation type="journal article" date="2017" name="Genome Biol.">
        <title>Comparative genomics reveals high biological diversity and specific adaptations in the industrially and medically important fungal genus Aspergillus.</title>
        <authorList>
            <person name="de Vries R.P."/>
            <person name="Riley R."/>
            <person name="Wiebenga A."/>
            <person name="Aguilar-Osorio G."/>
            <person name="Amillis S."/>
            <person name="Uchima C.A."/>
            <person name="Anderluh G."/>
            <person name="Asadollahi M."/>
            <person name="Askin M."/>
            <person name="Barry K."/>
            <person name="Battaglia E."/>
            <person name="Bayram O."/>
            <person name="Benocci T."/>
            <person name="Braus-Stromeyer S.A."/>
            <person name="Caldana C."/>
            <person name="Canovas D."/>
            <person name="Cerqueira G.C."/>
            <person name="Chen F."/>
            <person name="Chen W."/>
            <person name="Choi C."/>
            <person name="Clum A."/>
            <person name="Dos Santos R.A."/>
            <person name="Damasio A.R."/>
            <person name="Diallinas G."/>
            <person name="Emri T."/>
            <person name="Fekete E."/>
            <person name="Flipphi M."/>
            <person name="Freyberg S."/>
            <person name="Gallo A."/>
            <person name="Gournas C."/>
            <person name="Habgood R."/>
            <person name="Hainaut M."/>
            <person name="Harispe M.L."/>
            <person name="Henrissat B."/>
            <person name="Hilden K.S."/>
            <person name="Hope R."/>
            <person name="Hossain A."/>
            <person name="Karabika E."/>
            <person name="Karaffa L."/>
            <person name="Karanyi Z."/>
            <person name="Krasevec N."/>
            <person name="Kuo A."/>
            <person name="Kusch H."/>
            <person name="LaButti K."/>
            <person name="Lagendijk E.L."/>
            <person name="Lapidus A."/>
            <person name="Levasseur A."/>
            <person name="Lindquist E."/>
            <person name="Lipzen A."/>
            <person name="Logrieco A.F."/>
            <person name="MacCabe A."/>
            <person name="Maekelae M.R."/>
            <person name="Malavazi I."/>
            <person name="Melin P."/>
            <person name="Meyer V."/>
            <person name="Mielnichuk N."/>
            <person name="Miskei M."/>
            <person name="Molnar A.P."/>
            <person name="Mule G."/>
            <person name="Ngan C.Y."/>
            <person name="Orejas M."/>
            <person name="Orosz E."/>
            <person name="Ouedraogo J.P."/>
            <person name="Overkamp K.M."/>
            <person name="Park H.-S."/>
            <person name="Perrone G."/>
            <person name="Piumi F."/>
            <person name="Punt P.J."/>
            <person name="Ram A.F."/>
            <person name="Ramon A."/>
            <person name="Rauscher S."/>
            <person name="Record E."/>
            <person name="Riano-Pachon D.M."/>
            <person name="Robert V."/>
            <person name="Roehrig J."/>
            <person name="Ruller R."/>
            <person name="Salamov A."/>
            <person name="Salih N.S."/>
            <person name="Samson R.A."/>
            <person name="Sandor E."/>
            <person name="Sanguinetti M."/>
            <person name="Schuetze T."/>
            <person name="Sepcic K."/>
            <person name="Shelest E."/>
            <person name="Sherlock G."/>
            <person name="Sophianopoulou V."/>
            <person name="Squina F.M."/>
            <person name="Sun H."/>
            <person name="Susca A."/>
            <person name="Todd R.B."/>
            <person name="Tsang A."/>
            <person name="Unkles S.E."/>
            <person name="van de Wiele N."/>
            <person name="van Rossen-Uffink D."/>
            <person name="Oliveira J.V."/>
            <person name="Vesth T.C."/>
            <person name="Visser J."/>
            <person name="Yu J.-H."/>
            <person name="Zhou M."/>
            <person name="Andersen M.R."/>
            <person name="Archer D.B."/>
            <person name="Baker S.E."/>
            <person name="Benoit I."/>
            <person name="Brakhage A.A."/>
            <person name="Braus G.H."/>
            <person name="Fischer R."/>
            <person name="Frisvad J.C."/>
            <person name="Goldman G.H."/>
            <person name="Houbraken J."/>
            <person name="Oakley B."/>
            <person name="Pocsi I."/>
            <person name="Scazzocchio C."/>
            <person name="Seiboth B."/>
            <person name="vanKuyk P.A."/>
            <person name="Wortman J."/>
            <person name="Dyer P.S."/>
            <person name="Grigoriev I.V."/>
        </authorList>
    </citation>
    <scope>NUCLEOTIDE SEQUENCE [LARGE SCALE GENOMIC DNA]</scope>
    <source>
        <strain evidence="8">ATCC 16872 / CBS 172.66 / WB 5094</strain>
    </source>
</reference>
<evidence type="ECO:0000256" key="4">
    <source>
        <dbReference type="ARBA" id="ARBA00023242"/>
    </source>
</evidence>
<accession>A0A1L9WSH6</accession>
<keyword evidence="2" id="KW-0805">Transcription regulation</keyword>
<dbReference type="GeneID" id="30975241"/>
<feature type="domain" description="Xylanolytic transcriptional activator regulatory" evidence="6">
    <location>
        <begin position="49"/>
        <end position="100"/>
    </location>
</feature>
<dbReference type="AlphaFoldDB" id="A0A1L9WSH6"/>
<dbReference type="GO" id="GO:0003677">
    <property type="term" value="F:DNA binding"/>
    <property type="evidence" value="ECO:0007669"/>
    <property type="project" value="InterPro"/>
</dbReference>
<dbReference type="PANTHER" id="PTHR31001:SF57">
    <property type="entry name" value="ZN(II)2CYS6 TRANSCRIPTION FACTOR (EUROFUNG)"/>
    <property type="match status" value="1"/>
</dbReference>
<keyword evidence="4" id="KW-0539">Nucleus</keyword>
<comment type="subcellular location">
    <subcellularLocation>
        <location evidence="1">Nucleus</location>
    </subcellularLocation>
</comment>
<dbReference type="GO" id="GO:0008270">
    <property type="term" value="F:zinc ion binding"/>
    <property type="evidence" value="ECO:0007669"/>
    <property type="project" value="InterPro"/>
</dbReference>
<dbReference type="Pfam" id="PF04082">
    <property type="entry name" value="Fungal_trans"/>
    <property type="match status" value="1"/>
</dbReference>
<evidence type="ECO:0000259" key="6">
    <source>
        <dbReference type="Pfam" id="PF04082"/>
    </source>
</evidence>
<dbReference type="CDD" id="cd12148">
    <property type="entry name" value="fungal_TF_MHR"/>
    <property type="match status" value="1"/>
</dbReference>
<dbReference type="GO" id="GO:0006351">
    <property type="term" value="P:DNA-templated transcription"/>
    <property type="evidence" value="ECO:0007669"/>
    <property type="project" value="InterPro"/>
</dbReference>
<protein>
    <recommendedName>
        <fullName evidence="6">Xylanolytic transcriptional activator regulatory domain-containing protein</fullName>
    </recommendedName>
</protein>
<proteinExistence type="predicted"/>
<feature type="region of interest" description="Disordered" evidence="5">
    <location>
        <begin position="1"/>
        <end position="29"/>
    </location>
</feature>
<dbReference type="VEuPathDB" id="FungiDB:ASPACDRAFT_44505"/>
<organism evidence="7 8">
    <name type="scientific">Aspergillus aculeatus (strain ATCC 16872 / CBS 172.66 / WB 5094)</name>
    <dbReference type="NCBI Taxonomy" id="690307"/>
    <lineage>
        <taxon>Eukaryota</taxon>
        <taxon>Fungi</taxon>
        <taxon>Dikarya</taxon>
        <taxon>Ascomycota</taxon>
        <taxon>Pezizomycotina</taxon>
        <taxon>Eurotiomycetes</taxon>
        <taxon>Eurotiomycetidae</taxon>
        <taxon>Eurotiales</taxon>
        <taxon>Aspergillaceae</taxon>
        <taxon>Aspergillus</taxon>
        <taxon>Aspergillus subgen. Circumdati</taxon>
    </lineage>
</organism>
<dbReference type="InterPro" id="IPR050613">
    <property type="entry name" value="Sec_Metabolite_Reg"/>
</dbReference>
<dbReference type="EMBL" id="KV878979">
    <property type="protein sequence ID" value="OJJ98877.1"/>
    <property type="molecule type" value="Genomic_DNA"/>
</dbReference>
<evidence type="ECO:0000256" key="3">
    <source>
        <dbReference type="ARBA" id="ARBA00023163"/>
    </source>
</evidence>
<keyword evidence="3" id="KW-0804">Transcription</keyword>
<dbReference type="STRING" id="690307.A0A1L9WSH6"/>
<dbReference type="PANTHER" id="PTHR31001">
    <property type="entry name" value="UNCHARACTERIZED TRANSCRIPTIONAL REGULATORY PROTEIN"/>
    <property type="match status" value="1"/>
</dbReference>
<dbReference type="OrthoDB" id="424974at2759"/>
<evidence type="ECO:0000256" key="1">
    <source>
        <dbReference type="ARBA" id="ARBA00004123"/>
    </source>
</evidence>
<feature type="region of interest" description="Disordered" evidence="5">
    <location>
        <begin position="197"/>
        <end position="218"/>
    </location>
</feature>
<dbReference type="InterPro" id="IPR007219">
    <property type="entry name" value="XnlR_reg_dom"/>
</dbReference>
<gene>
    <name evidence="7" type="ORF">ASPACDRAFT_44505</name>
</gene>
<name>A0A1L9WSH6_ASPA1</name>
<dbReference type="RefSeq" id="XP_020055217.1">
    <property type="nucleotide sequence ID" value="XM_020201427.1"/>
</dbReference>
<evidence type="ECO:0000313" key="7">
    <source>
        <dbReference type="EMBL" id="OJJ98877.1"/>
    </source>
</evidence>
<evidence type="ECO:0000256" key="2">
    <source>
        <dbReference type="ARBA" id="ARBA00023015"/>
    </source>
</evidence>
<dbReference type="GO" id="GO:0005634">
    <property type="term" value="C:nucleus"/>
    <property type="evidence" value="ECO:0007669"/>
    <property type="project" value="UniProtKB-SubCell"/>
</dbReference>
<evidence type="ECO:0000256" key="5">
    <source>
        <dbReference type="SAM" id="MobiDB-lite"/>
    </source>
</evidence>
<sequence length="218" mass="23949">MNAAEASISPTDVSATSRHRKPSEPSSAYTRSCASDVVEVMVVAVRVALSMASSSAQSIGLHRNQEHFKLTPLECELRRRLWWQICASDNRAAEDHGLSTELNGAFQRASRLSAGVLNSQNLMDSLEQLSEHVKEKIEAKYLRYCDPNIPLQKAAILLGRVFLGTSVFSPGTLYVRPDVPGAERAWELVNKSLSMTELGSRPSPGQNGMLRAGCERKH</sequence>
<keyword evidence="8" id="KW-1185">Reference proteome</keyword>
<evidence type="ECO:0000313" key="8">
    <source>
        <dbReference type="Proteomes" id="UP000184546"/>
    </source>
</evidence>
<dbReference type="Proteomes" id="UP000184546">
    <property type="component" value="Unassembled WGS sequence"/>
</dbReference>